<protein>
    <submittedName>
        <fullName evidence="11">LANO_0F05402g1_1</fullName>
    </submittedName>
</protein>
<feature type="compositionally biased region" description="Low complexity" evidence="7">
    <location>
        <begin position="266"/>
        <end position="281"/>
    </location>
</feature>
<dbReference type="GO" id="GO:0005085">
    <property type="term" value="F:guanyl-nucleotide exchange factor activity"/>
    <property type="evidence" value="ECO:0007669"/>
    <property type="project" value="UniProtKB-KW"/>
</dbReference>
<evidence type="ECO:0000256" key="3">
    <source>
        <dbReference type="ARBA" id="ARBA00022658"/>
    </source>
</evidence>
<dbReference type="PANTHER" id="PTHR23113:SF368">
    <property type="entry name" value="CELL DIVISION CONTROL PROTEIN 25"/>
    <property type="match status" value="1"/>
</dbReference>
<organism evidence="11 12">
    <name type="scientific">Lachancea nothofagi CBS 11611</name>
    <dbReference type="NCBI Taxonomy" id="1266666"/>
    <lineage>
        <taxon>Eukaryota</taxon>
        <taxon>Fungi</taxon>
        <taxon>Dikarya</taxon>
        <taxon>Ascomycota</taxon>
        <taxon>Saccharomycotina</taxon>
        <taxon>Saccharomycetes</taxon>
        <taxon>Saccharomycetales</taxon>
        <taxon>Saccharomycetaceae</taxon>
        <taxon>Lachancea</taxon>
    </lineage>
</organism>
<dbReference type="Pfam" id="PF07653">
    <property type="entry name" value="SH3_2"/>
    <property type="match status" value="1"/>
</dbReference>
<feature type="compositionally biased region" description="Polar residues" evidence="7">
    <location>
        <begin position="472"/>
        <end position="483"/>
    </location>
</feature>
<evidence type="ECO:0000256" key="1">
    <source>
        <dbReference type="ARBA" id="ARBA00022443"/>
    </source>
</evidence>
<feature type="compositionally biased region" description="Low complexity" evidence="7">
    <location>
        <begin position="129"/>
        <end position="146"/>
    </location>
</feature>
<dbReference type="Gene3D" id="2.30.30.40">
    <property type="entry name" value="SH3 Domains"/>
    <property type="match status" value="1"/>
</dbReference>
<dbReference type="SMART" id="SM00229">
    <property type="entry name" value="RasGEFN"/>
    <property type="match status" value="1"/>
</dbReference>
<dbReference type="PROSITE" id="PS50002">
    <property type="entry name" value="SH3"/>
    <property type="match status" value="1"/>
</dbReference>
<evidence type="ECO:0000256" key="4">
    <source>
        <dbReference type="ARBA" id="ARBA00023306"/>
    </source>
</evidence>
<evidence type="ECO:0000313" key="12">
    <source>
        <dbReference type="Proteomes" id="UP000189911"/>
    </source>
</evidence>
<dbReference type="PROSITE" id="PS00720">
    <property type="entry name" value="RASGEF"/>
    <property type="match status" value="1"/>
</dbReference>
<feature type="region of interest" description="Disordered" evidence="7">
    <location>
        <begin position="385"/>
        <end position="407"/>
    </location>
</feature>
<feature type="region of interest" description="Disordered" evidence="7">
    <location>
        <begin position="1"/>
        <end position="24"/>
    </location>
</feature>
<feature type="compositionally biased region" description="Polar residues" evidence="7">
    <location>
        <begin position="394"/>
        <end position="407"/>
    </location>
</feature>
<dbReference type="PROSITE" id="PS50009">
    <property type="entry name" value="RASGEF_CAT"/>
    <property type="match status" value="1"/>
</dbReference>
<dbReference type="SUPFAM" id="SSF50044">
    <property type="entry name" value="SH3-domain"/>
    <property type="match status" value="1"/>
</dbReference>
<dbReference type="CDD" id="cd11883">
    <property type="entry name" value="SH3_Sdc25"/>
    <property type="match status" value="1"/>
</dbReference>
<accession>A0A1G4K816</accession>
<dbReference type="SUPFAM" id="SSF48366">
    <property type="entry name" value="Ras GEF"/>
    <property type="match status" value="1"/>
</dbReference>
<dbReference type="CDD" id="cd06224">
    <property type="entry name" value="REM"/>
    <property type="match status" value="1"/>
</dbReference>
<feature type="compositionally biased region" description="Low complexity" evidence="7">
    <location>
        <begin position="212"/>
        <end position="238"/>
    </location>
</feature>
<keyword evidence="3 5" id="KW-0344">Guanine-nucleotide releasing factor</keyword>
<evidence type="ECO:0000256" key="6">
    <source>
        <dbReference type="PROSITE-ProRule" id="PRU00192"/>
    </source>
</evidence>
<dbReference type="PROSITE" id="PS50212">
    <property type="entry name" value="RASGEF_NTER"/>
    <property type="match status" value="1"/>
</dbReference>
<dbReference type="GO" id="GO:0007265">
    <property type="term" value="P:Ras protein signal transduction"/>
    <property type="evidence" value="ECO:0007669"/>
    <property type="project" value="TreeGrafter"/>
</dbReference>
<feature type="domain" description="SH3" evidence="8">
    <location>
        <begin position="45"/>
        <end position="111"/>
    </location>
</feature>
<evidence type="ECO:0000259" key="9">
    <source>
        <dbReference type="PROSITE" id="PS50009"/>
    </source>
</evidence>
<evidence type="ECO:0000259" key="8">
    <source>
        <dbReference type="PROSITE" id="PS50002"/>
    </source>
</evidence>
<dbReference type="Pfam" id="PF00618">
    <property type="entry name" value="RasGEF_N"/>
    <property type="match status" value="1"/>
</dbReference>
<dbReference type="EMBL" id="LT598452">
    <property type="protein sequence ID" value="SCV00141.1"/>
    <property type="molecule type" value="Genomic_DNA"/>
</dbReference>
<feature type="compositionally biased region" description="Basic and acidic residues" evidence="7">
    <location>
        <begin position="191"/>
        <end position="200"/>
    </location>
</feature>
<keyword evidence="1 6" id="KW-0728">SH3 domain</keyword>
<feature type="compositionally biased region" description="Basic and acidic residues" evidence="7">
    <location>
        <begin position="450"/>
        <end position="471"/>
    </location>
</feature>
<dbReference type="GO" id="GO:0051301">
    <property type="term" value="P:cell division"/>
    <property type="evidence" value="ECO:0007669"/>
    <property type="project" value="UniProtKB-KW"/>
</dbReference>
<dbReference type="InterPro" id="IPR000651">
    <property type="entry name" value="Ras-like_Gua-exchang_fac_N"/>
</dbReference>
<dbReference type="GO" id="GO:0005886">
    <property type="term" value="C:plasma membrane"/>
    <property type="evidence" value="ECO:0007669"/>
    <property type="project" value="TreeGrafter"/>
</dbReference>
<keyword evidence="12" id="KW-1185">Reference proteome</keyword>
<keyword evidence="2" id="KW-0132">Cell division</keyword>
<dbReference type="InterPro" id="IPR023578">
    <property type="entry name" value="Ras_GEF_dom_sf"/>
</dbReference>
<feature type="domain" description="N-terminal Ras-GEF" evidence="10">
    <location>
        <begin position="1104"/>
        <end position="1234"/>
    </location>
</feature>
<feature type="region of interest" description="Disordered" evidence="7">
    <location>
        <begin position="115"/>
        <end position="303"/>
    </location>
</feature>
<dbReference type="SMART" id="SM00326">
    <property type="entry name" value="SH3"/>
    <property type="match status" value="1"/>
</dbReference>
<sequence length="1567" mass="175070">MSLSRVSSHDEQGSSIGRNGKLSGGGGNAVINNSSVSGSGIGGVRPVDIVVANHDFITSKKSQLRLYAGDVVYVLGKHESGWWDGIVVGSRSAQRCTRGWFPQNFTRAYRDRRHATLQPNSGKSSNTTGLGQRQSNRSGGSSRRSSITAIHFAFGPGNQVQGSGPSNNHRLGTVSEPNLSPSASQTSLSPHLKEDYRFDMRSGAQGTKSSSRRPSQASPAASVTRSASGSTSNSAGGKSRSKSPCRSPAPGYTSAADDQQEDIHRQQQQQLQQQQNHSQIDPLQKISSFEDDRRRRSQVGTDKMNVLSSDEVEMIFNNINDNSPPIWTPVATTEGKVVYYNRDYDIYCNTLPFLQTPELNIKSVFSDHDWYVDLSERSLGKDKRIFDSSRKNSTEPPGSNLSDSRISSVAPNSLNNFRVSQGSRRSSIDEKSKSFIAAALLSEAGAGTGKEGERNNAKSQSEDGGGKRNGTENEINSGNNNDIWSKGQASTLLSKEELFFHHRSDIRSWTELRDTTLFFARKAYASFFRNDYHEFNQNFEITSKFTIYYHNACRLLKGELVRNNAKRDVKRLLKRMTASTSAVSLNGNLYFCSPQRFDISFLPSSPQPHKSSVTSTGTAVHDPVRISVSTLNPLNKGTPKLSIGNSDFYLTDDAQGQPDAEKNGDRNDRLGSVMSSYTIQAHSSAVDENSNISIQSLFQSIDSEFSLFMKCIRDLHAIMVSNSSSGGVLPQLFTRFFRDCFSGGAWTSTFQDNFTDLTARNSVLGFGSLQDPYSVTTTNPFGSVSSKPTIEGSILSKGSAENEKLSSQRALAKTKSSTKPRYPLTDNTLTFMKKQIDYFTSTSFQSYETLLEERPSKKRNLEISTACHRELSHSVTVIETLENLDLRFFLNMKNLGYKTELDEDSEELRQHAMTACAPLLMEFFDVKQALYDVTIKKIMDIQNLTLSDPFVFCAMAGDQSFADERDENSKVPNTLKLERLADAYCKRLISDDVEINNLSFLDTDLELKATQASFLRIIGAAYQIVEQLMQERESILNYAARMMKNDLITELMKGEQDKWYAGSEGKFADSEIEHIGPQDFDKSFSIDVPWFLDSEHEYSLIYDNQGCIKGGSKAALLEHSTSHLKIDAPFNISMLLTFRSIFTTSEFLHALVERYHLYPPEGLSFEEYSTWIDKKSNPVKARVVNIMKTLFSHYWTPAYYEPGIDDLISFAQLATAQNVSGAPALLIELKNRLSLKGNLKNFVPETIKFDESGHNYGGNALNPKVATGSSIESGTGYGFRMRKLKLLDIDPQTFAKQLTTKEHFLYSKITPFACFDRIWGKKYCKFGGSEDISKFISSANTLTNYVSFAIVKQSNIKKRARIIQHFISIAEHAYELNNFSSMTAIISALYSSPIFRLKRSWSLVPAGSKKILENLNTLMDPAKNFLTYRSWLKSVKDVACVPFFGVYLSDLTFIAQGNPDFLHRSADIINFGKRVRIVEILKEVASYQNIRYKVKRYDDVQAFIEESIKNVPNIEKQYEQSLRVEPRTDASAGLNSTNAVSKADIGKKLEKRSRFVKNRKRATKLIG</sequence>
<dbReference type="PANTHER" id="PTHR23113">
    <property type="entry name" value="GUANINE NUCLEOTIDE EXCHANGE FACTOR"/>
    <property type="match status" value="1"/>
</dbReference>
<evidence type="ECO:0000256" key="7">
    <source>
        <dbReference type="SAM" id="MobiDB-lite"/>
    </source>
</evidence>
<evidence type="ECO:0000256" key="2">
    <source>
        <dbReference type="ARBA" id="ARBA00022618"/>
    </source>
</evidence>
<feature type="domain" description="Ras-GEF" evidence="9">
    <location>
        <begin position="1290"/>
        <end position="1527"/>
    </location>
</feature>
<name>A0A1G4K816_9SACH</name>
<dbReference type="InterPro" id="IPR001895">
    <property type="entry name" value="RASGEF_cat_dom"/>
</dbReference>
<dbReference type="Gene3D" id="1.10.840.10">
    <property type="entry name" value="Ras guanine-nucleotide exchange factors catalytic domain"/>
    <property type="match status" value="1"/>
</dbReference>
<evidence type="ECO:0000259" key="10">
    <source>
        <dbReference type="PROSITE" id="PS50212"/>
    </source>
</evidence>
<evidence type="ECO:0000256" key="5">
    <source>
        <dbReference type="PROSITE-ProRule" id="PRU00168"/>
    </source>
</evidence>
<dbReference type="InterPro" id="IPR008937">
    <property type="entry name" value="Ras-like_GEF"/>
</dbReference>
<feature type="region of interest" description="Disordered" evidence="7">
    <location>
        <begin position="446"/>
        <end position="483"/>
    </location>
</feature>
<dbReference type="CDD" id="cd00155">
    <property type="entry name" value="RasGEF"/>
    <property type="match status" value="1"/>
</dbReference>
<dbReference type="InterPro" id="IPR019804">
    <property type="entry name" value="Ras_G-nucl-exch_fac_CS"/>
</dbReference>
<reference evidence="12" key="1">
    <citation type="submission" date="2016-03" db="EMBL/GenBank/DDBJ databases">
        <authorList>
            <person name="Devillers Hugo."/>
        </authorList>
    </citation>
    <scope>NUCLEOTIDE SEQUENCE [LARGE SCALE GENOMIC DNA]</scope>
</reference>
<dbReference type="SMART" id="SM00147">
    <property type="entry name" value="RasGEF"/>
    <property type="match status" value="1"/>
</dbReference>
<proteinExistence type="predicted"/>
<feature type="compositionally biased region" description="Polar residues" evidence="7">
    <location>
        <begin position="158"/>
        <end position="189"/>
    </location>
</feature>
<dbReference type="Gene3D" id="1.20.870.10">
    <property type="entry name" value="Son of sevenless (SoS) protein Chain: S domain 1"/>
    <property type="match status" value="1"/>
</dbReference>
<dbReference type="OrthoDB" id="546434at2759"/>
<evidence type="ECO:0000313" key="11">
    <source>
        <dbReference type="EMBL" id="SCV00141.1"/>
    </source>
</evidence>
<gene>
    <name evidence="11" type="ORF">LANO_0F05402G</name>
</gene>
<keyword evidence="4" id="KW-0131">Cell cycle</keyword>
<dbReference type="InterPro" id="IPR001452">
    <property type="entry name" value="SH3_domain"/>
</dbReference>
<dbReference type="InterPro" id="IPR036028">
    <property type="entry name" value="SH3-like_dom_sf"/>
</dbReference>
<feature type="compositionally biased region" description="Polar residues" evidence="7">
    <location>
        <begin position="117"/>
        <end position="128"/>
    </location>
</feature>
<dbReference type="Proteomes" id="UP000189911">
    <property type="component" value="Chromosome F"/>
</dbReference>
<dbReference type="Pfam" id="PF00617">
    <property type="entry name" value="RasGEF"/>
    <property type="match status" value="1"/>
</dbReference>
<dbReference type="InterPro" id="IPR036964">
    <property type="entry name" value="RASGEF_cat_dom_sf"/>
</dbReference>